<dbReference type="PANTHER" id="PTHR32328">
    <property type="entry name" value="L-SERYL-TRNA(SEC) SELENIUM TRANSFERASE"/>
    <property type="match status" value="1"/>
</dbReference>
<keyword evidence="3 8" id="KW-0808">Transferase</keyword>
<dbReference type="Pfam" id="PF03841">
    <property type="entry name" value="SelA"/>
    <property type="match status" value="1"/>
</dbReference>
<reference evidence="11 12" key="1">
    <citation type="submission" date="2023-04" db="EMBL/GenBank/DDBJ databases">
        <authorList>
            <person name="Hsu D."/>
        </authorList>
    </citation>
    <scope>NUCLEOTIDE SEQUENCE [LARGE SCALE GENOMIC DNA]</scope>
    <source>
        <strain evidence="11 12">MK1</strain>
    </source>
</reference>
<evidence type="ECO:0000256" key="3">
    <source>
        <dbReference type="ARBA" id="ARBA00022679"/>
    </source>
</evidence>
<comment type="subcellular location">
    <subcellularLocation>
        <location evidence="8">Cytoplasm</location>
    </subcellularLocation>
</comment>
<dbReference type="InterPro" id="IPR015421">
    <property type="entry name" value="PyrdxlP-dep_Trfase_major"/>
</dbReference>
<dbReference type="Gene3D" id="3.90.1150.180">
    <property type="match status" value="1"/>
</dbReference>
<evidence type="ECO:0000256" key="4">
    <source>
        <dbReference type="ARBA" id="ARBA00022898"/>
    </source>
</evidence>
<dbReference type="Proteomes" id="UP001329915">
    <property type="component" value="Chromosome"/>
</dbReference>
<protein>
    <recommendedName>
        <fullName evidence="8">L-seryl-tRNA(Sec) selenium transferase</fullName>
        <ecNumber evidence="8">2.9.1.1</ecNumber>
    </recommendedName>
    <alternativeName>
        <fullName evidence="8">Selenocysteine synthase</fullName>
        <shortName evidence="8">Sec synthase</shortName>
    </alternativeName>
    <alternativeName>
        <fullName evidence="8">Selenocysteinyl-tRNA(Sec) synthase</fullName>
    </alternativeName>
</protein>
<gene>
    <name evidence="8 11" type="primary">selA</name>
    <name evidence="11" type="ORF">MFMK1_000350</name>
</gene>
<dbReference type="InterPro" id="IPR018319">
    <property type="entry name" value="SelA-like"/>
</dbReference>
<dbReference type="EMBL" id="CP121694">
    <property type="protein sequence ID" value="WRO20568.1"/>
    <property type="molecule type" value="Genomic_DNA"/>
</dbReference>
<dbReference type="KEGG" id="dbc:MFMK1_000350"/>
<evidence type="ECO:0000256" key="1">
    <source>
        <dbReference type="ARBA" id="ARBA00001933"/>
    </source>
</evidence>
<evidence type="ECO:0000256" key="2">
    <source>
        <dbReference type="ARBA" id="ARBA00022490"/>
    </source>
</evidence>
<keyword evidence="6 8" id="KW-0711">Selenium</keyword>
<dbReference type="AlphaFoldDB" id="A0AAU0UIZ3"/>
<dbReference type="Gene3D" id="3.40.640.10">
    <property type="entry name" value="Type I PLP-dependent aspartate aminotransferase-like (Major domain)"/>
    <property type="match status" value="1"/>
</dbReference>
<comment type="catalytic activity">
    <reaction evidence="8">
        <text>L-seryl-tRNA(Sec) + selenophosphate + H(+) = L-selenocysteinyl-tRNA(Sec) + phosphate</text>
        <dbReference type="Rhea" id="RHEA:22728"/>
        <dbReference type="Rhea" id="RHEA-COMP:9742"/>
        <dbReference type="Rhea" id="RHEA-COMP:9743"/>
        <dbReference type="ChEBI" id="CHEBI:15378"/>
        <dbReference type="ChEBI" id="CHEBI:16144"/>
        <dbReference type="ChEBI" id="CHEBI:43474"/>
        <dbReference type="ChEBI" id="CHEBI:78533"/>
        <dbReference type="ChEBI" id="CHEBI:78573"/>
        <dbReference type="EC" id="2.9.1.1"/>
    </reaction>
</comment>
<organism evidence="11 12">
    <name type="scientific">Metallumcola ferriviriculae</name>
    <dbReference type="NCBI Taxonomy" id="3039180"/>
    <lineage>
        <taxon>Bacteria</taxon>
        <taxon>Bacillati</taxon>
        <taxon>Bacillota</taxon>
        <taxon>Clostridia</taxon>
        <taxon>Neomoorellales</taxon>
        <taxon>Desulfitibacteraceae</taxon>
        <taxon>Metallumcola</taxon>
    </lineage>
</organism>
<keyword evidence="4 8" id="KW-0663">Pyridoxal phosphate</keyword>
<dbReference type="EC" id="2.9.1.1" evidence="8"/>
<dbReference type="GO" id="GO:0005737">
    <property type="term" value="C:cytoplasm"/>
    <property type="evidence" value="ECO:0007669"/>
    <property type="project" value="UniProtKB-SubCell"/>
</dbReference>
<dbReference type="HAMAP" id="MF_00423">
    <property type="entry name" value="SelA"/>
    <property type="match status" value="1"/>
</dbReference>
<evidence type="ECO:0000256" key="5">
    <source>
        <dbReference type="ARBA" id="ARBA00022917"/>
    </source>
</evidence>
<dbReference type="PANTHER" id="PTHR32328:SF0">
    <property type="entry name" value="L-SERYL-TRNA(SEC) SELENIUM TRANSFERASE"/>
    <property type="match status" value="1"/>
</dbReference>
<comment type="similarity">
    <text evidence="7 8">Belongs to the SelA family.</text>
</comment>
<comment type="function">
    <text evidence="8">Converts seryl-tRNA(Sec) to selenocysteinyl-tRNA(Sec) required for selenoprotein biosynthesis.</text>
</comment>
<dbReference type="GO" id="GO:0001514">
    <property type="term" value="P:selenocysteine incorporation"/>
    <property type="evidence" value="ECO:0007669"/>
    <property type="project" value="UniProtKB-UniRule"/>
</dbReference>
<evidence type="ECO:0000256" key="6">
    <source>
        <dbReference type="ARBA" id="ARBA00023266"/>
    </source>
</evidence>
<dbReference type="InterPro" id="IPR004534">
    <property type="entry name" value="SelA_trans"/>
</dbReference>
<dbReference type="SUPFAM" id="SSF53383">
    <property type="entry name" value="PLP-dependent transferases"/>
    <property type="match status" value="1"/>
</dbReference>
<keyword evidence="5 8" id="KW-0648">Protein biosynthesis</keyword>
<keyword evidence="2 8" id="KW-0963">Cytoplasm</keyword>
<dbReference type="NCBIfam" id="TIGR00474">
    <property type="entry name" value="selA"/>
    <property type="match status" value="1"/>
</dbReference>
<accession>A0AAU0UIZ3</accession>
<dbReference type="Pfam" id="PF12390">
    <property type="entry name" value="Se-cys_synth_N"/>
    <property type="match status" value="1"/>
</dbReference>
<comment type="cofactor">
    <cofactor evidence="1 8 9">
        <name>pyridoxal 5'-phosphate</name>
        <dbReference type="ChEBI" id="CHEBI:597326"/>
    </cofactor>
</comment>
<evidence type="ECO:0000256" key="9">
    <source>
        <dbReference type="PIRSR" id="PIRSR618319-50"/>
    </source>
</evidence>
<dbReference type="InterPro" id="IPR015424">
    <property type="entry name" value="PyrdxlP-dep_Trfase"/>
</dbReference>
<comment type="pathway">
    <text evidence="8">Aminoacyl-tRNA biosynthesis; selenocysteinyl-tRNA(Sec) biosynthesis; selenocysteinyl-tRNA(Sec) from L-seryl-tRNA(Sec) (bacterial route): step 1/1.</text>
</comment>
<dbReference type="InterPro" id="IPR025862">
    <property type="entry name" value="SelA_trans_N_dom"/>
</dbReference>
<proteinExistence type="inferred from homology"/>
<evidence type="ECO:0000313" key="11">
    <source>
        <dbReference type="EMBL" id="WRO20568.1"/>
    </source>
</evidence>
<dbReference type="GO" id="GO:0004125">
    <property type="term" value="F:L-seryl-tRNA(Sec) selenium transferase activity"/>
    <property type="evidence" value="ECO:0007669"/>
    <property type="project" value="UniProtKB-UniRule"/>
</dbReference>
<evidence type="ECO:0000256" key="8">
    <source>
        <dbReference type="HAMAP-Rule" id="MF_00423"/>
    </source>
</evidence>
<name>A0AAU0UIZ3_9FIRM</name>
<dbReference type="RefSeq" id="WP_366923461.1">
    <property type="nucleotide sequence ID" value="NZ_CP121694.1"/>
</dbReference>
<feature type="modified residue" description="N6-(pyridoxal phosphate)lysine" evidence="8 9">
    <location>
        <position position="293"/>
    </location>
</feature>
<keyword evidence="12" id="KW-1185">Reference proteome</keyword>
<evidence type="ECO:0000256" key="7">
    <source>
        <dbReference type="ARBA" id="ARBA00044507"/>
    </source>
</evidence>
<sequence length="462" mass="50422">MNNKELLKELPAVNDLLTRPKLVAELQRISRDFLVDVVREVLEKMRQQILSGGDALPAVEEIERQVLALIEHKTRPKLRKVINATGVVLHTNLGRAVLSEQAIKAVADTAAGYSNLEFDLDAGQRGSRHSHVENLLTQVTGAPAAMVVNNNAAAVLLVLSALAKSKEVIVSRGELVEIGGAFRVPEVMEQSGAILREVGATNKTYLRDYQAAITDQTGLLLKVHTSNYKVVGFTHETSRRELVELGRKHAIPVVEDLGSGSLIALQSLGIDVEPTVQDCLKAGIDLVTFSGDKLLGGPQAGFIVGRHDLVQFLKRHPLARAIRVDKMTIAALEATLRAYLDPDQAQRQIPTLKMLMESPEKIKHRAQSLADRLKREAPRYLFNIIPGKSRPGGGALPTTELDTWLVEIKGGVSSSQLAGRLRQGEPAVLVRIQQDSIILDPRTLLPGEDEKLSQAFSQCIMG</sequence>
<feature type="domain" description="L-seryl-tRNA selenium transferase N-terminal" evidence="10">
    <location>
        <begin position="7"/>
        <end position="46"/>
    </location>
</feature>
<dbReference type="GO" id="GO:0001717">
    <property type="term" value="P:conversion of seryl-tRNAsec to selenocys-tRNAsec"/>
    <property type="evidence" value="ECO:0007669"/>
    <property type="project" value="UniProtKB-UniRule"/>
</dbReference>
<evidence type="ECO:0000259" key="10">
    <source>
        <dbReference type="Pfam" id="PF12390"/>
    </source>
</evidence>
<evidence type="ECO:0000313" key="12">
    <source>
        <dbReference type="Proteomes" id="UP001329915"/>
    </source>
</evidence>